<dbReference type="InterPro" id="IPR044643">
    <property type="entry name" value="TrpF_fam"/>
</dbReference>
<dbReference type="PANTHER" id="PTHR42894">
    <property type="entry name" value="N-(5'-PHOSPHORIBOSYL)ANTHRANILATE ISOMERASE"/>
    <property type="match status" value="1"/>
</dbReference>
<comment type="pathway">
    <text evidence="1">Amino-acid biosynthesis; L-tryptophan biosynthesis; L-tryptophan from chorismate: step 3/5.</text>
</comment>
<name>A0A376BAL0_9ASCO</name>
<dbReference type="UniPathway" id="UPA00035">
    <property type="reaction ID" value="UER00042"/>
</dbReference>
<dbReference type="InterPro" id="IPR001240">
    <property type="entry name" value="PRAI_dom"/>
</dbReference>
<evidence type="ECO:0000256" key="8">
    <source>
        <dbReference type="ARBA" id="ARBA00023235"/>
    </source>
</evidence>
<sequence length="255" mass="28725">MTSKNKIIKICGVKSVQDCATAISLNANNIGIICVPNKKRTCAPLTAKEISNLVHQSKDVELVGVFQKQGIEEILDISKDYGLDIIQIHDDNPQWIELVINNIKYGNVTTDDDDDTRKKYKFYKRMCFPRDCDEIIRLTEYFNTTTNNKVFENLLILFDGEQGGTGEQLNWPGIQAFLKKYYDNTNFPENKKFNFILAGGLTPDNVSQAIKTIPLITGVDVSGGVEKSNQVIGSNNTKDLIKLQNFIKNSQQAFF</sequence>
<comment type="similarity">
    <text evidence="2">Belongs to the TrpF family.</text>
</comment>
<keyword evidence="6" id="KW-0822">Tryptophan biosynthesis</keyword>
<evidence type="ECO:0000256" key="1">
    <source>
        <dbReference type="ARBA" id="ARBA00004664"/>
    </source>
</evidence>
<feature type="domain" description="N-(5'phosphoribosyl) anthranilate isomerase (PRAI)" evidence="9">
    <location>
        <begin position="140"/>
        <end position="248"/>
    </location>
</feature>
<evidence type="ECO:0000256" key="5">
    <source>
        <dbReference type="ARBA" id="ARBA00022605"/>
    </source>
</evidence>
<dbReference type="Gene3D" id="3.20.20.70">
    <property type="entry name" value="Aldolase class I"/>
    <property type="match status" value="1"/>
</dbReference>
<dbReference type="PANTHER" id="PTHR42894:SF1">
    <property type="entry name" value="N-(5'-PHOSPHORIBOSYL)ANTHRANILATE ISOMERASE"/>
    <property type="match status" value="1"/>
</dbReference>
<dbReference type="Pfam" id="PF00697">
    <property type="entry name" value="PRAI"/>
    <property type="match status" value="2"/>
</dbReference>
<dbReference type="InterPro" id="IPR013785">
    <property type="entry name" value="Aldolase_TIM"/>
</dbReference>
<dbReference type="AlphaFoldDB" id="A0A376BAL0"/>
<evidence type="ECO:0000259" key="9">
    <source>
        <dbReference type="Pfam" id="PF00697"/>
    </source>
</evidence>
<dbReference type="GO" id="GO:0000162">
    <property type="term" value="P:L-tryptophan biosynthetic process"/>
    <property type="evidence" value="ECO:0007669"/>
    <property type="project" value="UniProtKB-UniPathway"/>
</dbReference>
<protein>
    <recommendedName>
        <fullName evidence="4">N-(5'-phosphoribosyl)anthranilate isomerase</fullName>
        <ecNumber evidence="3">5.3.1.24</ecNumber>
    </recommendedName>
</protein>
<keyword evidence="8 10" id="KW-0413">Isomerase</keyword>
<dbReference type="EMBL" id="UFAJ01000805">
    <property type="protein sequence ID" value="SSD61641.1"/>
    <property type="molecule type" value="Genomic_DNA"/>
</dbReference>
<gene>
    <name evidence="10" type="ORF">SCODWIG_03402</name>
</gene>
<dbReference type="HAMAP" id="MF_00135">
    <property type="entry name" value="PRAI"/>
    <property type="match status" value="1"/>
</dbReference>
<feature type="domain" description="N-(5'phosphoribosyl) anthranilate isomerase (PRAI)" evidence="9">
    <location>
        <begin position="8"/>
        <end position="101"/>
    </location>
</feature>
<evidence type="ECO:0000256" key="2">
    <source>
        <dbReference type="ARBA" id="ARBA00007571"/>
    </source>
</evidence>
<keyword evidence="7" id="KW-0057">Aromatic amino acid biosynthesis</keyword>
<proteinExistence type="inferred from homology"/>
<dbReference type="Proteomes" id="UP000262825">
    <property type="component" value="Unassembled WGS sequence"/>
</dbReference>
<keyword evidence="11" id="KW-1185">Reference proteome</keyword>
<dbReference type="CDD" id="cd00405">
    <property type="entry name" value="PRAI"/>
    <property type="match status" value="1"/>
</dbReference>
<organism evidence="10 11">
    <name type="scientific">Saccharomycodes ludwigii</name>
    <dbReference type="NCBI Taxonomy" id="36035"/>
    <lineage>
        <taxon>Eukaryota</taxon>
        <taxon>Fungi</taxon>
        <taxon>Dikarya</taxon>
        <taxon>Ascomycota</taxon>
        <taxon>Saccharomycotina</taxon>
        <taxon>Saccharomycetes</taxon>
        <taxon>Saccharomycodales</taxon>
        <taxon>Saccharomycodaceae</taxon>
        <taxon>Saccharomycodes</taxon>
    </lineage>
</organism>
<dbReference type="EC" id="5.3.1.24" evidence="3"/>
<evidence type="ECO:0000256" key="7">
    <source>
        <dbReference type="ARBA" id="ARBA00023141"/>
    </source>
</evidence>
<keyword evidence="5" id="KW-0028">Amino-acid biosynthesis</keyword>
<accession>A0A376BAL0</accession>
<evidence type="ECO:0000313" key="10">
    <source>
        <dbReference type="EMBL" id="SSD61641.1"/>
    </source>
</evidence>
<evidence type="ECO:0000256" key="3">
    <source>
        <dbReference type="ARBA" id="ARBA00012572"/>
    </source>
</evidence>
<dbReference type="GO" id="GO:0004640">
    <property type="term" value="F:phosphoribosylanthranilate isomerase activity"/>
    <property type="evidence" value="ECO:0007669"/>
    <property type="project" value="UniProtKB-EC"/>
</dbReference>
<reference evidence="11" key="1">
    <citation type="submission" date="2018-06" db="EMBL/GenBank/DDBJ databases">
        <authorList>
            <person name="Guldener U."/>
        </authorList>
    </citation>
    <scope>NUCLEOTIDE SEQUENCE [LARGE SCALE GENOMIC DNA]</scope>
    <source>
        <strain evidence="11">UTAD17</strain>
    </source>
</reference>
<dbReference type="InterPro" id="IPR011060">
    <property type="entry name" value="RibuloseP-bd_barrel"/>
</dbReference>
<evidence type="ECO:0000256" key="6">
    <source>
        <dbReference type="ARBA" id="ARBA00022822"/>
    </source>
</evidence>
<dbReference type="VEuPathDB" id="FungiDB:SCODWIG_03402"/>
<dbReference type="SUPFAM" id="SSF51366">
    <property type="entry name" value="Ribulose-phoshate binding barrel"/>
    <property type="match status" value="1"/>
</dbReference>
<evidence type="ECO:0000313" key="11">
    <source>
        <dbReference type="Proteomes" id="UP000262825"/>
    </source>
</evidence>
<evidence type="ECO:0000256" key="4">
    <source>
        <dbReference type="ARBA" id="ARBA00022272"/>
    </source>
</evidence>